<gene>
    <name evidence="1" type="ORF">METZ01_LOCUS365439</name>
</gene>
<name>A0A382SSX4_9ZZZZ</name>
<organism evidence="1">
    <name type="scientific">marine metagenome</name>
    <dbReference type="NCBI Taxonomy" id="408172"/>
    <lineage>
        <taxon>unclassified sequences</taxon>
        <taxon>metagenomes</taxon>
        <taxon>ecological metagenomes</taxon>
    </lineage>
</organism>
<dbReference type="AlphaFoldDB" id="A0A382SSX4"/>
<protein>
    <submittedName>
        <fullName evidence="1">Uncharacterized protein</fullName>
    </submittedName>
</protein>
<reference evidence="1" key="1">
    <citation type="submission" date="2018-05" db="EMBL/GenBank/DDBJ databases">
        <authorList>
            <person name="Lanie J.A."/>
            <person name="Ng W.-L."/>
            <person name="Kazmierczak K.M."/>
            <person name="Andrzejewski T.M."/>
            <person name="Davidsen T.M."/>
            <person name="Wayne K.J."/>
            <person name="Tettelin H."/>
            <person name="Glass J.I."/>
            <person name="Rusch D."/>
            <person name="Podicherti R."/>
            <person name="Tsui H.-C.T."/>
            <person name="Winkler M.E."/>
        </authorList>
    </citation>
    <scope>NUCLEOTIDE SEQUENCE</scope>
</reference>
<feature type="non-terminal residue" evidence="1">
    <location>
        <position position="125"/>
    </location>
</feature>
<sequence length="125" mass="14542">MTKDQILARDQRNIVRNKNLAENIVIIDGFPGCGKTLFGPIVSALDRVEILNYAFEIEFICRLYKLNKVTNDAATSMVKMLIDHKLYQTMMGRETNFRYSDLSSVFNDPHPLRYFKRIFQEGDMV</sequence>
<evidence type="ECO:0000313" key="1">
    <source>
        <dbReference type="EMBL" id="SVD12585.1"/>
    </source>
</evidence>
<dbReference type="EMBL" id="UINC01131093">
    <property type="protein sequence ID" value="SVD12585.1"/>
    <property type="molecule type" value="Genomic_DNA"/>
</dbReference>
<proteinExistence type="predicted"/>
<accession>A0A382SSX4</accession>